<keyword evidence="1" id="KW-1133">Transmembrane helix</keyword>
<evidence type="ECO:0000313" key="4">
    <source>
        <dbReference type="EMBL" id="CAF1129044.1"/>
    </source>
</evidence>
<dbReference type="Proteomes" id="UP000663823">
    <property type="component" value="Unassembled WGS sequence"/>
</dbReference>
<sequence length="327" mass="37626">MMKICLIFILIIKFVYSVQYNQLCTFSFGTCNWSIGRRWHITSLDNGDKILIADAESKEDKRIGFTDAIISSWLQLSSLCSFDIRLTFQYSIQNENDLIEIYLIEKNRTRMISLGQWKSKPNINNSLEDNDLMWQQVNVTFKAAEEFRIDIEIRHLPNKKNNPLVWFGIDDILIENCPIAISNTTSNIPHTTEIITTTSISWTTKLYSNESNTTLFNIPYWKLDDLSDEHPSSSSGHTLLTLILYLLCALIALTLLIILFTIIIFTYRKHCCQSSSSSSSSSSMIDHRYQPGKTKLNNRIGIQIENIDRDNQTVIKTISTPVRPCFE</sequence>
<feature type="signal peptide" evidence="2">
    <location>
        <begin position="1"/>
        <end position="17"/>
    </location>
</feature>
<proteinExistence type="predicted"/>
<dbReference type="EMBL" id="CAJOAX010005625">
    <property type="protein sequence ID" value="CAF3954771.1"/>
    <property type="molecule type" value="Genomic_DNA"/>
</dbReference>
<accession>A0A814R5W8</accession>
<evidence type="ECO:0000256" key="1">
    <source>
        <dbReference type="SAM" id="Phobius"/>
    </source>
</evidence>
<dbReference type="Proteomes" id="UP000663889">
    <property type="component" value="Unassembled WGS sequence"/>
</dbReference>
<gene>
    <name evidence="5" type="ORF">FNK824_LOCUS15194</name>
    <name evidence="6" type="ORF">OTI717_LOCUS26577</name>
    <name evidence="4" type="ORF">RFH988_LOCUS20766</name>
    <name evidence="3" type="ORF">SEV965_LOCUS13396</name>
</gene>
<dbReference type="Proteomes" id="UP000663874">
    <property type="component" value="Unassembled WGS sequence"/>
</dbReference>
<evidence type="ECO:0000313" key="6">
    <source>
        <dbReference type="EMBL" id="CAF3954771.1"/>
    </source>
</evidence>
<feature type="transmembrane region" description="Helical" evidence="1">
    <location>
        <begin position="242"/>
        <end position="267"/>
    </location>
</feature>
<evidence type="ECO:0000313" key="3">
    <source>
        <dbReference type="EMBL" id="CAF1052168.1"/>
    </source>
</evidence>
<dbReference type="OrthoDB" id="10035516at2759"/>
<dbReference type="EMBL" id="CAJNOO010001289">
    <property type="protein sequence ID" value="CAF1129044.1"/>
    <property type="molecule type" value="Genomic_DNA"/>
</dbReference>
<reference evidence="4" key="1">
    <citation type="submission" date="2021-02" db="EMBL/GenBank/DDBJ databases">
        <authorList>
            <person name="Nowell W R."/>
        </authorList>
    </citation>
    <scope>NUCLEOTIDE SEQUENCE</scope>
</reference>
<feature type="chain" id="PRO_5036225731" description="MAM domain-containing protein" evidence="2">
    <location>
        <begin position="18"/>
        <end position="327"/>
    </location>
</feature>
<name>A0A814R5W8_9BILA</name>
<evidence type="ECO:0000313" key="5">
    <source>
        <dbReference type="EMBL" id="CAF3804380.1"/>
    </source>
</evidence>
<dbReference type="AlphaFoldDB" id="A0A814R5W8"/>
<comment type="caution">
    <text evidence="4">The sequence shown here is derived from an EMBL/GenBank/DDBJ whole genome shotgun (WGS) entry which is preliminary data.</text>
</comment>
<protein>
    <recommendedName>
        <fullName evidence="8">MAM domain-containing protein</fullName>
    </recommendedName>
</protein>
<keyword evidence="2" id="KW-0732">Signal</keyword>
<dbReference type="Proteomes" id="UP000663882">
    <property type="component" value="Unassembled WGS sequence"/>
</dbReference>
<keyword evidence="1" id="KW-0812">Transmembrane</keyword>
<dbReference type="EMBL" id="CAJNOU010000632">
    <property type="protein sequence ID" value="CAF1052168.1"/>
    <property type="molecule type" value="Genomic_DNA"/>
</dbReference>
<organism evidence="4 7">
    <name type="scientific">Rotaria sordida</name>
    <dbReference type="NCBI Taxonomy" id="392033"/>
    <lineage>
        <taxon>Eukaryota</taxon>
        <taxon>Metazoa</taxon>
        <taxon>Spiralia</taxon>
        <taxon>Gnathifera</taxon>
        <taxon>Rotifera</taxon>
        <taxon>Eurotatoria</taxon>
        <taxon>Bdelloidea</taxon>
        <taxon>Philodinida</taxon>
        <taxon>Philodinidae</taxon>
        <taxon>Rotaria</taxon>
    </lineage>
</organism>
<keyword evidence="1" id="KW-0472">Membrane</keyword>
<evidence type="ECO:0000313" key="7">
    <source>
        <dbReference type="Proteomes" id="UP000663882"/>
    </source>
</evidence>
<dbReference type="EMBL" id="CAJOBE010002177">
    <property type="protein sequence ID" value="CAF3804380.1"/>
    <property type="molecule type" value="Genomic_DNA"/>
</dbReference>
<evidence type="ECO:0000256" key="2">
    <source>
        <dbReference type="SAM" id="SignalP"/>
    </source>
</evidence>
<evidence type="ECO:0008006" key="8">
    <source>
        <dbReference type="Google" id="ProtNLM"/>
    </source>
</evidence>